<name>A0A9D4LNT8_DREPO</name>
<dbReference type="SUPFAM" id="SSF47473">
    <property type="entry name" value="EF-hand"/>
    <property type="match status" value="1"/>
</dbReference>
<dbReference type="InterPro" id="IPR013783">
    <property type="entry name" value="Ig-like_fold"/>
</dbReference>
<feature type="compositionally biased region" description="Polar residues" evidence="5">
    <location>
        <begin position="530"/>
        <end position="565"/>
    </location>
</feature>
<comment type="caution">
    <text evidence="9">The sequence shown here is derived from an EMBL/GenBank/DDBJ whole genome shotgun (WGS) entry which is preliminary data.</text>
</comment>
<reference evidence="9" key="2">
    <citation type="submission" date="2020-11" db="EMBL/GenBank/DDBJ databases">
        <authorList>
            <person name="McCartney M.A."/>
            <person name="Auch B."/>
            <person name="Kono T."/>
            <person name="Mallez S."/>
            <person name="Becker A."/>
            <person name="Gohl D.M."/>
            <person name="Silverstein K.A.T."/>
            <person name="Koren S."/>
            <person name="Bechman K.B."/>
            <person name="Herman A."/>
            <person name="Abrahante J.E."/>
            <person name="Garbe J."/>
        </authorList>
    </citation>
    <scope>NUCLEOTIDE SEQUENCE</scope>
    <source>
        <strain evidence="9">Duluth1</strain>
        <tissue evidence="9">Whole animal</tissue>
    </source>
</reference>
<accession>A0A9D4LNT8</accession>
<evidence type="ECO:0000259" key="7">
    <source>
        <dbReference type="PROSITE" id="PS50835"/>
    </source>
</evidence>
<protein>
    <recommendedName>
        <fullName evidence="11">Follistatin-related protein 5</fullName>
    </recommendedName>
</protein>
<evidence type="ECO:0000256" key="6">
    <source>
        <dbReference type="SAM" id="SignalP"/>
    </source>
</evidence>
<feature type="region of interest" description="Disordered" evidence="5">
    <location>
        <begin position="119"/>
        <end position="162"/>
    </location>
</feature>
<dbReference type="InterPro" id="IPR003598">
    <property type="entry name" value="Ig_sub2"/>
</dbReference>
<dbReference type="SMART" id="SM00409">
    <property type="entry name" value="IG"/>
    <property type="match status" value="2"/>
</dbReference>
<dbReference type="Gene3D" id="2.60.40.10">
    <property type="entry name" value="Immunoglobulins"/>
    <property type="match status" value="1"/>
</dbReference>
<proteinExistence type="predicted"/>
<dbReference type="Pfam" id="PF13202">
    <property type="entry name" value="EF-hand_5"/>
    <property type="match status" value="1"/>
</dbReference>
<keyword evidence="2" id="KW-0677">Repeat</keyword>
<sequence length="1381" mass="155012">MNSFFLLVLPVVLLTVKARPRDRLSRRGAYDDWKTVPFVDNEEHKVLGEYDRESHSSKNVHDKYEALYKKYNQKLGRGNGDGNDLNSKNTVVTSPGKQAISKVTTPAAEIKAVEGGLEDMRRYEEKTSDSKSEKKQGRNLRKNRKSKKDKKHRSVKKEFPKDSMEDGLEFNMEKFYKENPNFHINNETIIVNEDKIFQEEKPTNPTFPEQGVKATEDAAVKSELTVEIAKNTDNEKNVSENVRSNDESYDDYNQKDTIYDIQDDFDDAVRAGIDSRSHDDSSEGYDHYDLYDEGQDSSYSSSEMRAETAMDGLTPPEWFKSFDKKEQGDDPNAGILGTLLDTRTTVTEKDNIDATQVIEKVDKSPIDSIPKTDVEPSTSPNPATPAKDLKSTVTQPAYSNWDERVNTWNLIESKPIESCQDNSDCAAGRMCKFGLCLCGQPDMCAGHSKPVCGSDGRRYPSHCELHRTACVLGVHIKLDRAGTCLTEDDKKYRSVPKKTAIKVAKDDDMMQQDASSLEYILPNGNGLLAESTTVKPTSGSGANKSDKNGNTIDDNSSNASETTVQIPADENRVTNQVTTSKVIVDKKEYENDSLTIVGSLNKNDTLNVENNSTDPQNYDDYNNNVSTEEIDSDDLQDIYNENMESKSELKDDYDDDYEDVSVSIVDTVEAVTDKPSLVPLYCTPDLYVRFKADILQYHCIYFKEEHCDGQTQQEKQRLAAIMFNYYDKDFSGYINKEELWAMQLLERMDELSSLCTLLDIVLFDELGPKDGKLSADEFIQAFDIPDVLEHKTVVVPLLATVGNGLEVKCDVANTKDVIWKRNSVDLATVDFPGITVLGDGSLYIETVGFHVVGNLTCHDRRKPSVKQIHMLTVHKPPHVQLLTKSLHVPDGVDLVIQCHVEGYPRPSVTWHAHDRPLENGPKYHIQSYDDTLTVHNVNYAIDSGVYTCQVKNTAGMAEGMVTITVNAPNDTKPSDVPPVEESFLIFHDDGYTLKEPSQCLTQRHVKPDFGNFFFLPDELDAPPSLCEPGIPCVWGGAVNVKGMFVYVTQPRQNRVVVIDVKETLNPNQVISTDKMPVSLHYMEHLDEVWVLCWNGEENGGSKTIVIIRNASQKIQHHVVHTQPIGNRYDQVQDVFLPPSSELHHPYRYGYTVHRGQEGMFKVDLDLQKYAKAVDLTKFECVPFAVAFVPLGGNIIVQCVKETSYNRITSLLTLDMITDIVLNNMTSEAVVYVSPDVGNVVFVDEASGNIAVHQVSENGEITHQFDVTLGTQVGKATFHKANYYHGYDLYLTGKVKEVVFSVGLDNGKIESFTDIGTPEQEMLLPWLSHDRPLISGDIFSDYLATTADSSMLVLDSVRHEIKCHVQELQHPSLIVHTHLNEH</sequence>
<feature type="chain" id="PRO_5038520114" description="Follistatin-related protein 5" evidence="6">
    <location>
        <begin position="19"/>
        <end position="1381"/>
    </location>
</feature>
<dbReference type="GO" id="GO:0043005">
    <property type="term" value="C:neuron projection"/>
    <property type="evidence" value="ECO:0007669"/>
    <property type="project" value="TreeGrafter"/>
</dbReference>
<dbReference type="PROSITE" id="PS51465">
    <property type="entry name" value="KAZAL_2"/>
    <property type="match status" value="1"/>
</dbReference>
<feature type="compositionally biased region" description="Basic and acidic residues" evidence="5">
    <location>
        <begin position="119"/>
        <end position="136"/>
    </location>
</feature>
<dbReference type="InterPro" id="IPR011992">
    <property type="entry name" value="EF-hand-dom_pair"/>
</dbReference>
<feature type="region of interest" description="Disordered" evidence="5">
    <location>
        <begin position="530"/>
        <end position="573"/>
    </location>
</feature>
<feature type="region of interest" description="Disordered" evidence="5">
    <location>
        <begin position="273"/>
        <end position="336"/>
    </location>
</feature>
<dbReference type="SUPFAM" id="SSF75011">
    <property type="entry name" value="3-carboxy-cis,cis-mucoante lactonizing enzyme"/>
    <property type="match status" value="1"/>
</dbReference>
<organism evidence="9 10">
    <name type="scientific">Dreissena polymorpha</name>
    <name type="common">Zebra mussel</name>
    <name type="synonym">Mytilus polymorpha</name>
    <dbReference type="NCBI Taxonomy" id="45954"/>
    <lineage>
        <taxon>Eukaryota</taxon>
        <taxon>Metazoa</taxon>
        <taxon>Spiralia</taxon>
        <taxon>Lophotrochozoa</taxon>
        <taxon>Mollusca</taxon>
        <taxon>Bivalvia</taxon>
        <taxon>Autobranchia</taxon>
        <taxon>Heteroconchia</taxon>
        <taxon>Euheterodonta</taxon>
        <taxon>Imparidentia</taxon>
        <taxon>Neoheterodontei</taxon>
        <taxon>Myida</taxon>
        <taxon>Dreissenoidea</taxon>
        <taxon>Dreissenidae</taxon>
        <taxon>Dreissena</taxon>
    </lineage>
</organism>
<dbReference type="InterPro" id="IPR036179">
    <property type="entry name" value="Ig-like_dom_sf"/>
</dbReference>
<gene>
    <name evidence="9" type="ORF">DPMN_024156</name>
</gene>
<evidence type="ECO:0000256" key="3">
    <source>
        <dbReference type="ARBA" id="ARBA00023157"/>
    </source>
</evidence>
<dbReference type="Pfam" id="PF07648">
    <property type="entry name" value="Kazal_2"/>
    <property type="match status" value="1"/>
</dbReference>
<dbReference type="Gene3D" id="1.10.238.10">
    <property type="entry name" value="EF-hand"/>
    <property type="match status" value="1"/>
</dbReference>
<dbReference type="InterPro" id="IPR007110">
    <property type="entry name" value="Ig-like_dom"/>
</dbReference>
<dbReference type="InterPro" id="IPR013098">
    <property type="entry name" value="Ig_I-set"/>
</dbReference>
<dbReference type="SUPFAM" id="SSF100895">
    <property type="entry name" value="Kazal-type serine protease inhibitors"/>
    <property type="match status" value="1"/>
</dbReference>
<dbReference type="SUPFAM" id="SSF48726">
    <property type="entry name" value="Immunoglobulin"/>
    <property type="match status" value="1"/>
</dbReference>
<dbReference type="InterPro" id="IPR051170">
    <property type="entry name" value="Neural/epithelial_adhesion"/>
</dbReference>
<keyword evidence="10" id="KW-1185">Reference proteome</keyword>
<dbReference type="PROSITE" id="PS50835">
    <property type="entry name" value="IG_LIKE"/>
    <property type="match status" value="1"/>
</dbReference>
<feature type="compositionally biased region" description="Basic and acidic residues" evidence="5">
    <location>
        <begin position="273"/>
        <end position="290"/>
    </location>
</feature>
<feature type="compositionally biased region" description="Basic and acidic residues" evidence="5">
    <location>
        <begin position="363"/>
        <end position="374"/>
    </location>
</feature>
<feature type="domain" description="Ig-like" evidence="7">
    <location>
        <begin position="877"/>
        <end position="964"/>
    </location>
</feature>
<feature type="signal peptide" evidence="6">
    <location>
        <begin position="1"/>
        <end position="18"/>
    </location>
</feature>
<dbReference type="CDD" id="cd00104">
    <property type="entry name" value="KAZAL_FS"/>
    <property type="match status" value="1"/>
</dbReference>
<dbReference type="InterPro" id="IPR002048">
    <property type="entry name" value="EF_hand_dom"/>
</dbReference>
<dbReference type="SMART" id="SM00408">
    <property type="entry name" value="IGc2"/>
    <property type="match status" value="1"/>
</dbReference>
<dbReference type="Pfam" id="PF07679">
    <property type="entry name" value="I-set"/>
    <property type="match status" value="1"/>
</dbReference>
<dbReference type="PANTHER" id="PTHR12231">
    <property type="entry name" value="CTX-RELATED TYPE I TRANSMEMBRANE PROTEIN"/>
    <property type="match status" value="1"/>
</dbReference>
<dbReference type="InterPro" id="IPR036058">
    <property type="entry name" value="Kazal_dom_sf"/>
</dbReference>
<evidence type="ECO:0000256" key="1">
    <source>
        <dbReference type="ARBA" id="ARBA00022729"/>
    </source>
</evidence>
<evidence type="ECO:0000313" key="9">
    <source>
        <dbReference type="EMBL" id="KAH3861229.1"/>
    </source>
</evidence>
<dbReference type="OrthoDB" id="6085115at2759"/>
<dbReference type="InterPro" id="IPR002350">
    <property type="entry name" value="Kazal_dom"/>
</dbReference>
<evidence type="ECO:0000256" key="4">
    <source>
        <dbReference type="ARBA" id="ARBA00023319"/>
    </source>
</evidence>
<evidence type="ECO:0000313" key="10">
    <source>
        <dbReference type="Proteomes" id="UP000828390"/>
    </source>
</evidence>
<keyword evidence="4" id="KW-0393">Immunoglobulin domain</keyword>
<feature type="region of interest" description="Disordered" evidence="5">
    <location>
        <begin position="363"/>
        <end position="395"/>
    </location>
</feature>
<dbReference type="SMART" id="SM00280">
    <property type="entry name" value="KAZAL"/>
    <property type="match status" value="1"/>
</dbReference>
<keyword evidence="3" id="KW-1015">Disulfide bond</keyword>
<evidence type="ECO:0000259" key="8">
    <source>
        <dbReference type="PROSITE" id="PS51465"/>
    </source>
</evidence>
<dbReference type="FunFam" id="2.60.40.10:FF:000107">
    <property type="entry name" value="Myosin, light chain kinase a"/>
    <property type="match status" value="1"/>
</dbReference>
<dbReference type="Gene3D" id="3.30.60.30">
    <property type="match status" value="1"/>
</dbReference>
<dbReference type="PANTHER" id="PTHR12231:SF218">
    <property type="entry name" value="MICROFIBRILLAR-ASSOCIATED PROTEIN 3-LIKE"/>
    <property type="match status" value="1"/>
</dbReference>
<feature type="domain" description="Kazal-like" evidence="8">
    <location>
        <begin position="437"/>
        <end position="486"/>
    </location>
</feature>
<reference evidence="9" key="1">
    <citation type="journal article" date="2019" name="bioRxiv">
        <title>The Genome of the Zebra Mussel, Dreissena polymorpha: A Resource for Invasive Species Research.</title>
        <authorList>
            <person name="McCartney M.A."/>
            <person name="Auch B."/>
            <person name="Kono T."/>
            <person name="Mallez S."/>
            <person name="Zhang Y."/>
            <person name="Obille A."/>
            <person name="Becker A."/>
            <person name="Abrahante J.E."/>
            <person name="Garbe J."/>
            <person name="Badalamenti J.P."/>
            <person name="Herman A."/>
            <person name="Mangelson H."/>
            <person name="Liachko I."/>
            <person name="Sullivan S."/>
            <person name="Sone E.D."/>
            <person name="Koren S."/>
            <person name="Silverstein K.A.T."/>
            <person name="Beckman K.B."/>
            <person name="Gohl D.M."/>
        </authorList>
    </citation>
    <scope>NUCLEOTIDE SEQUENCE</scope>
    <source>
        <strain evidence="9">Duluth1</strain>
        <tissue evidence="9">Whole animal</tissue>
    </source>
</reference>
<evidence type="ECO:0000256" key="2">
    <source>
        <dbReference type="ARBA" id="ARBA00022737"/>
    </source>
</evidence>
<dbReference type="EMBL" id="JAIWYP010000002">
    <property type="protein sequence ID" value="KAH3861229.1"/>
    <property type="molecule type" value="Genomic_DNA"/>
</dbReference>
<dbReference type="InterPro" id="IPR003599">
    <property type="entry name" value="Ig_sub"/>
</dbReference>
<dbReference type="Proteomes" id="UP000828390">
    <property type="component" value="Unassembled WGS sequence"/>
</dbReference>
<keyword evidence="1 6" id="KW-0732">Signal</keyword>
<feature type="compositionally biased region" description="Basic residues" evidence="5">
    <location>
        <begin position="137"/>
        <end position="155"/>
    </location>
</feature>
<evidence type="ECO:0008006" key="11">
    <source>
        <dbReference type="Google" id="ProtNLM"/>
    </source>
</evidence>
<evidence type="ECO:0000256" key="5">
    <source>
        <dbReference type="SAM" id="MobiDB-lite"/>
    </source>
</evidence>
<dbReference type="GO" id="GO:0005509">
    <property type="term" value="F:calcium ion binding"/>
    <property type="evidence" value="ECO:0007669"/>
    <property type="project" value="InterPro"/>
</dbReference>